<dbReference type="PANTHER" id="PTHR14334:SF3">
    <property type="entry name" value="TRANSMEMBRANE AND IMMUNOGLOBULIN DOMAIN CONTAINING 2"/>
    <property type="match status" value="1"/>
</dbReference>
<accession>A0AAD7RE13</accession>
<evidence type="ECO:0000256" key="4">
    <source>
        <dbReference type="SAM" id="SignalP"/>
    </source>
</evidence>
<feature type="region of interest" description="Disordered" evidence="2">
    <location>
        <begin position="218"/>
        <end position="261"/>
    </location>
</feature>
<dbReference type="SUPFAM" id="SSF48726">
    <property type="entry name" value="Immunoglobulin"/>
    <property type="match status" value="1"/>
</dbReference>
<proteinExistence type="predicted"/>
<dbReference type="InterPro" id="IPR003599">
    <property type="entry name" value="Ig_sub"/>
</dbReference>
<feature type="signal peptide" evidence="4">
    <location>
        <begin position="1"/>
        <end position="22"/>
    </location>
</feature>
<keyword evidence="7" id="KW-1185">Reference proteome</keyword>
<dbReference type="Proteomes" id="UP001221898">
    <property type="component" value="Unassembled WGS sequence"/>
</dbReference>
<gene>
    <name evidence="6" type="ORF">AAFF_G00238760</name>
</gene>
<evidence type="ECO:0000313" key="7">
    <source>
        <dbReference type="Proteomes" id="UP001221898"/>
    </source>
</evidence>
<dbReference type="InterPro" id="IPR013783">
    <property type="entry name" value="Ig-like_fold"/>
</dbReference>
<evidence type="ECO:0000256" key="2">
    <source>
        <dbReference type="SAM" id="MobiDB-lite"/>
    </source>
</evidence>
<organism evidence="6 7">
    <name type="scientific">Aldrovandia affinis</name>
    <dbReference type="NCBI Taxonomy" id="143900"/>
    <lineage>
        <taxon>Eukaryota</taxon>
        <taxon>Metazoa</taxon>
        <taxon>Chordata</taxon>
        <taxon>Craniata</taxon>
        <taxon>Vertebrata</taxon>
        <taxon>Euteleostomi</taxon>
        <taxon>Actinopterygii</taxon>
        <taxon>Neopterygii</taxon>
        <taxon>Teleostei</taxon>
        <taxon>Notacanthiformes</taxon>
        <taxon>Halosauridae</taxon>
        <taxon>Aldrovandia</taxon>
    </lineage>
</organism>
<dbReference type="GO" id="GO:0019815">
    <property type="term" value="C:B cell receptor complex"/>
    <property type="evidence" value="ECO:0007669"/>
    <property type="project" value="TreeGrafter"/>
</dbReference>
<dbReference type="GO" id="GO:0009897">
    <property type="term" value="C:external side of plasma membrane"/>
    <property type="evidence" value="ECO:0007669"/>
    <property type="project" value="TreeGrafter"/>
</dbReference>
<keyword evidence="1" id="KW-0393">Immunoglobulin domain</keyword>
<dbReference type="PANTHER" id="PTHR14334">
    <property type="entry name" value="B-CELL ANTIGEN RECEPTOR COMPLEX-ASSOCIATED PROTEIN"/>
    <property type="match status" value="1"/>
</dbReference>
<keyword evidence="4" id="KW-0732">Signal</keyword>
<dbReference type="PROSITE" id="PS50835">
    <property type="entry name" value="IG_LIKE"/>
    <property type="match status" value="1"/>
</dbReference>
<reference evidence="6" key="1">
    <citation type="journal article" date="2023" name="Science">
        <title>Genome structures resolve the early diversification of teleost fishes.</title>
        <authorList>
            <person name="Parey E."/>
            <person name="Louis A."/>
            <person name="Montfort J."/>
            <person name="Bouchez O."/>
            <person name="Roques C."/>
            <person name="Iampietro C."/>
            <person name="Lluch J."/>
            <person name="Castinel A."/>
            <person name="Donnadieu C."/>
            <person name="Desvignes T."/>
            <person name="Floi Bucao C."/>
            <person name="Jouanno E."/>
            <person name="Wen M."/>
            <person name="Mejri S."/>
            <person name="Dirks R."/>
            <person name="Jansen H."/>
            <person name="Henkel C."/>
            <person name="Chen W.J."/>
            <person name="Zahm M."/>
            <person name="Cabau C."/>
            <person name="Klopp C."/>
            <person name="Thompson A.W."/>
            <person name="Robinson-Rechavi M."/>
            <person name="Braasch I."/>
            <person name="Lecointre G."/>
            <person name="Bobe J."/>
            <person name="Postlethwait J.H."/>
            <person name="Berthelot C."/>
            <person name="Roest Crollius H."/>
            <person name="Guiguen Y."/>
        </authorList>
    </citation>
    <scope>NUCLEOTIDE SEQUENCE</scope>
    <source>
        <strain evidence="6">NC1722</strain>
    </source>
</reference>
<keyword evidence="3" id="KW-1133">Transmembrane helix</keyword>
<dbReference type="GO" id="GO:0050853">
    <property type="term" value="P:B cell receptor signaling pathway"/>
    <property type="evidence" value="ECO:0007669"/>
    <property type="project" value="TreeGrafter"/>
</dbReference>
<keyword evidence="3" id="KW-0472">Membrane</keyword>
<feature type="transmembrane region" description="Helical" evidence="3">
    <location>
        <begin position="171"/>
        <end position="195"/>
    </location>
</feature>
<evidence type="ECO:0000256" key="1">
    <source>
        <dbReference type="ARBA" id="ARBA00023319"/>
    </source>
</evidence>
<dbReference type="SMART" id="SM00409">
    <property type="entry name" value="IG"/>
    <property type="match status" value="1"/>
</dbReference>
<evidence type="ECO:0000259" key="5">
    <source>
        <dbReference type="PROSITE" id="PS50835"/>
    </source>
</evidence>
<comment type="caution">
    <text evidence="6">The sequence shown here is derived from an EMBL/GenBank/DDBJ whole genome shotgun (WGS) entry which is preliminary data.</text>
</comment>
<feature type="chain" id="PRO_5041987353" description="Ig-like domain-containing protein" evidence="4">
    <location>
        <begin position="23"/>
        <end position="261"/>
    </location>
</feature>
<dbReference type="AlphaFoldDB" id="A0AAD7RE13"/>
<keyword evidence="3" id="KW-0812">Transmembrane</keyword>
<feature type="compositionally biased region" description="Low complexity" evidence="2">
    <location>
        <begin position="228"/>
        <end position="237"/>
    </location>
</feature>
<feature type="domain" description="Ig-like" evidence="5">
    <location>
        <begin position="24"/>
        <end position="134"/>
    </location>
</feature>
<dbReference type="GO" id="GO:0030183">
    <property type="term" value="P:B cell differentiation"/>
    <property type="evidence" value="ECO:0007669"/>
    <property type="project" value="TreeGrafter"/>
</dbReference>
<evidence type="ECO:0000313" key="6">
    <source>
        <dbReference type="EMBL" id="KAJ8378571.1"/>
    </source>
</evidence>
<dbReference type="EMBL" id="JAINUG010000317">
    <property type="protein sequence ID" value="KAJ8378571.1"/>
    <property type="molecule type" value="Genomic_DNA"/>
</dbReference>
<dbReference type="InterPro" id="IPR007110">
    <property type="entry name" value="Ig-like_dom"/>
</dbReference>
<dbReference type="Gene3D" id="2.60.40.10">
    <property type="entry name" value="Immunoglobulins"/>
    <property type="match status" value="1"/>
</dbReference>
<evidence type="ECO:0000256" key="3">
    <source>
        <dbReference type="SAM" id="Phobius"/>
    </source>
</evidence>
<name>A0AAD7RE13_9TELE</name>
<protein>
    <recommendedName>
        <fullName evidence="5">Ig-like domain-containing protein</fullName>
    </recommendedName>
</protein>
<dbReference type="InterPro" id="IPR036179">
    <property type="entry name" value="Ig-like_dom_sf"/>
</dbReference>
<sequence>MGILIQTANLLLLIVWASVASSTGSVFQAPRLLKAPAGAPLTLNCSFLPPEEALRIRVTWDRCPKPPDSSQQDCQTLSSDFVLANRNSSSRASANRKQRRDPEGLMLQVTGGTESRLTLQRPGLKDSGWYRCSVKMEIPRLWSEYGNGTEVVVMEALAPSDLLVAGVRVAWWVWALVGAGSATLVAVTVGLGILCRKRRTQGTESPIYDNYNPRAKSCVATRPPPHPGAGAMPASHPLPCVSHPRAPRRPKISNPGKGLHA</sequence>